<sequence length="40" mass="4318">MVSSTMSIHGFKLKLKTLARSCEAKRSSSQQVTNETSSSA</sequence>
<comment type="caution">
    <text evidence="1">The sequence shown here is derived from an EMBL/GenBank/DDBJ whole genome shotgun (WGS) entry which is preliminary data.</text>
</comment>
<gene>
    <name evidence="1" type="ORF">TQ35_0009260</name>
</gene>
<protein>
    <submittedName>
        <fullName evidence="1">Uncharacterized protein</fullName>
    </submittedName>
</protein>
<evidence type="ECO:0000313" key="1">
    <source>
        <dbReference type="EMBL" id="MEW9492367.1"/>
    </source>
</evidence>
<name>A0ACC6TR39_9CREN</name>
<accession>A0ACC6TR39</accession>
<organism evidence="1 2">
    <name type="scientific">Candidatus Aramenus sulfurataquae</name>
    <dbReference type="NCBI Taxonomy" id="1326980"/>
    <lineage>
        <taxon>Archaea</taxon>
        <taxon>Thermoproteota</taxon>
        <taxon>Thermoprotei</taxon>
        <taxon>Sulfolobales</taxon>
        <taxon>Sulfolobaceae</taxon>
        <taxon>Candidatus Aramenus</taxon>
    </lineage>
</organism>
<proteinExistence type="predicted"/>
<dbReference type="Proteomes" id="UP000053480">
    <property type="component" value="Unassembled WGS sequence"/>
</dbReference>
<evidence type="ECO:0000313" key="2">
    <source>
        <dbReference type="Proteomes" id="UP000053480"/>
    </source>
</evidence>
<reference evidence="1" key="1">
    <citation type="submission" date="2024-07" db="EMBL/GenBank/DDBJ databases">
        <title>Metagenome and Metagenome-Assembled Genomes of Archaea from a hot spring from the geothermal field of Los Azufres, Mexico.</title>
        <authorList>
            <person name="Marin-Paredes R."/>
            <person name="Martinez-Romero E."/>
            <person name="Servin-Garciduenas L.E."/>
        </authorList>
    </citation>
    <scope>NUCLEOTIDE SEQUENCE</scope>
    <source>
        <strain evidence="1">AZ1-454</strain>
    </source>
</reference>
<dbReference type="EMBL" id="JZWS03000026">
    <property type="protein sequence ID" value="MEW9492367.1"/>
    <property type="molecule type" value="Genomic_DNA"/>
</dbReference>